<comment type="caution">
    <text evidence="1">The sequence shown here is derived from an EMBL/GenBank/DDBJ whole genome shotgun (WGS) entry which is preliminary data.</text>
</comment>
<organism evidence="1 2">
    <name type="scientific">Cetraspora pellucida</name>
    <dbReference type="NCBI Taxonomy" id="1433469"/>
    <lineage>
        <taxon>Eukaryota</taxon>
        <taxon>Fungi</taxon>
        <taxon>Fungi incertae sedis</taxon>
        <taxon>Mucoromycota</taxon>
        <taxon>Glomeromycotina</taxon>
        <taxon>Glomeromycetes</taxon>
        <taxon>Diversisporales</taxon>
        <taxon>Gigasporaceae</taxon>
        <taxon>Cetraspora</taxon>
    </lineage>
</organism>
<gene>
    <name evidence="1" type="ORF">SPELUC_LOCUS7598</name>
</gene>
<reference evidence="1" key="1">
    <citation type="submission" date="2021-06" db="EMBL/GenBank/DDBJ databases">
        <authorList>
            <person name="Kallberg Y."/>
            <person name="Tangrot J."/>
            <person name="Rosling A."/>
        </authorList>
    </citation>
    <scope>NUCLEOTIDE SEQUENCE</scope>
    <source>
        <strain evidence="1">28 12/20/2015</strain>
    </source>
</reference>
<evidence type="ECO:0000313" key="1">
    <source>
        <dbReference type="EMBL" id="CAG8613808.1"/>
    </source>
</evidence>
<sequence length="104" mass="11909">GKYKFIDDFGPDDFRKFLPRFMGDNFTKNLEFVKEIEKIAEKKGVTPSQLSLAWVLGQGENIIAIPEIVHAANVKLTIEELAEIRKIIDSIEVIGDRHPEEIKR</sequence>
<feature type="non-terminal residue" evidence="1">
    <location>
        <position position="1"/>
    </location>
</feature>
<proteinExistence type="predicted"/>
<keyword evidence="2" id="KW-1185">Reference proteome</keyword>
<dbReference type="Proteomes" id="UP000789366">
    <property type="component" value="Unassembled WGS sequence"/>
</dbReference>
<accession>A0ACA9MUR1</accession>
<name>A0ACA9MUR1_9GLOM</name>
<evidence type="ECO:0000313" key="2">
    <source>
        <dbReference type="Proteomes" id="UP000789366"/>
    </source>
</evidence>
<protein>
    <submittedName>
        <fullName evidence="1">7524_t:CDS:1</fullName>
    </submittedName>
</protein>
<dbReference type="EMBL" id="CAJVPW010010291">
    <property type="protein sequence ID" value="CAG8613808.1"/>
    <property type="molecule type" value="Genomic_DNA"/>
</dbReference>